<name>A0A8K0GF10_IGNLU</name>
<dbReference type="EMBL" id="VTPC01005655">
    <property type="protein sequence ID" value="KAF2895783.1"/>
    <property type="molecule type" value="Genomic_DNA"/>
</dbReference>
<accession>A0A8K0GF10</accession>
<keyword evidence="2 5" id="KW-0812">Transmembrane</keyword>
<feature type="transmembrane region" description="Helical" evidence="5">
    <location>
        <begin position="273"/>
        <end position="290"/>
    </location>
</feature>
<feature type="transmembrane region" description="Helical" evidence="5">
    <location>
        <begin position="452"/>
        <end position="478"/>
    </location>
</feature>
<dbReference type="Pfam" id="PF01490">
    <property type="entry name" value="Aa_trans"/>
    <property type="match status" value="1"/>
</dbReference>
<feature type="transmembrane region" description="Helical" evidence="5">
    <location>
        <begin position="244"/>
        <end position="261"/>
    </location>
</feature>
<protein>
    <recommendedName>
        <fullName evidence="6">Amino acid transporter transmembrane domain-containing protein</fullName>
    </recommendedName>
</protein>
<feature type="transmembrane region" description="Helical" evidence="5">
    <location>
        <begin position="429"/>
        <end position="446"/>
    </location>
</feature>
<comment type="caution">
    <text evidence="7">The sequence shown here is derived from an EMBL/GenBank/DDBJ whole genome shotgun (WGS) entry which is preliminary data.</text>
</comment>
<keyword evidence="4 5" id="KW-0472">Membrane</keyword>
<dbReference type="GO" id="GO:0005774">
    <property type="term" value="C:vacuolar membrane"/>
    <property type="evidence" value="ECO:0007669"/>
    <property type="project" value="TreeGrafter"/>
</dbReference>
<reference evidence="7" key="1">
    <citation type="submission" date="2019-08" db="EMBL/GenBank/DDBJ databases">
        <title>The genome of the North American firefly Photinus pyralis.</title>
        <authorList>
            <consortium name="Photinus pyralis genome working group"/>
            <person name="Fallon T.R."/>
            <person name="Sander Lower S.E."/>
            <person name="Weng J.-K."/>
        </authorList>
    </citation>
    <scope>NUCLEOTIDE SEQUENCE</scope>
    <source>
        <strain evidence="7">TRF0915ILg1</strain>
        <tissue evidence="7">Whole body</tissue>
    </source>
</reference>
<feature type="transmembrane region" description="Helical" evidence="5">
    <location>
        <begin position="490"/>
        <end position="512"/>
    </location>
</feature>
<evidence type="ECO:0000313" key="7">
    <source>
        <dbReference type="EMBL" id="KAF2895783.1"/>
    </source>
</evidence>
<feature type="transmembrane region" description="Helical" evidence="5">
    <location>
        <begin position="384"/>
        <end position="408"/>
    </location>
</feature>
<feature type="domain" description="Amino acid transporter transmembrane" evidence="6">
    <location>
        <begin position="111"/>
        <end position="513"/>
    </location>
</feature>
<dbReference type="GO" id="GO:0015179">
    <property type="term" value="F:L-amino acid transmembrane transporter activity"/>
    <property type="evidence" value="ECO:0007669"/>
    <property type="project" value="TreeGrafter"/>
</dbReference>
<evidence type="ECO:0000256" key="5">
    <source>
        <dbReference type="SAM" id="Phobius"/>
    </source>
</evidence>
<dbReference type="PANTHER" id="PTHR22950:SF460">
    <property type="entry name" value="PROTON-COUPLED AMINO ACID TRANSPORTER 4-LIKE PROTEIN"/>
    <property type="match status" value="1"/>
</dbReference>
<dbReference type="PANTHER" id="PTHR22950">
    <property type="entry name" value="AMINO ACID TRANSPORTER"/>
    <property type="match status" value="1"/>
</dbReference>
<dbReference type="InterPro" id="IPR013057">
    <property type="entry name" value="AA_transpt_TM"/>
</dbReference>
<evidence type="ECO:0000256" key="4">
    <source>
        <dbReference type="ARBA" id="ARBA00023136"/>
    </source>
</evidence>
<organism evidence="7 8">
    <name type="scientific">Ignelater luminosus</name>
    <name type="common">Cucubano</name>
    <name type="synonym">Pyrophorus luminosus</name>
    <dbReference type="NCBI Taxonomy" id="2038154"/>
    <lineage>
        <taxon>Eukaryota</taxon>
        <taxon>Metazoa</taxon>
        <taxon>Ecdysozoa</taxon>
        <taxon>Arthropoda</taxon>
        <taxon>Hexapoda</taxon>
        <taxon>Insecta</taxon>
        <taxon>Pterygota</taxon>
        <taxon>Neoptera</taxon>
        <taxon>Endopterygota</taxon>
        <taxon>Coleoptera</taxon>
        <taxon>Polyphaga</taxon>
        <taxon>Elateriformia</taxon>
        <taxon>Elateroidea</taxon>
        <taxon>Elateridae</taxon>
        <taxon>Agrypninae</taxon>
        <taxon>Pyrophorini</taxon>
        <taxon>Ignelater</taxon>
    </lineage>
</organism>
<proteinExistence type="predicted"/>
<evidence type="ECO:0000313" key="8">
    <source>
        <dbReference type="Proteomes" id="UP000801492"/>
    </source>
</evidence>
<comment type="subcellular location">
    <subcellularLocation>
        <location evidence="1">Membrane</location>
        <topology evidence="1">Multi-pass membrane protein</topology>
    </subcellularLocation>
</comment>
<dbReference type="Proteomes" id="UP000801492">
    <property type="component" value="Unassembled WGS sequence"/>
</dbReference>
<feature type="transmembrane region" description="Helical" evidence="5">
    <location>
        <begin position="21"/>
        <end position="42"/>
    </location>
</feature>
<feature type="transmembrane region" description="Helical" evidence="5">
    <location>
        <begin position="310"/>
        <end position="328"/>
    </location>
</feature>
<evidence type="ECO:0000256" key="2">
    <source>
        <dbReference type="ARBA" id="ARBA00022692"/>
    </source>
</evidence>
<keyword evidence="3 5" id="KW-1133">Transmembrane helix</keyword>
<gene>
    <name evidence="7" type="ORF">ILUMI_10385</name>
</gene>
<evidence type="ECO:0000256" key="3">
    <source>
        <dbReference type="ARBA" id="ARBA00022989"/>
    </source>
</evidence>
<dbReference type="OrthoDB" id="1684102at2759"/>
<feature type="transmembrane region" description="Helical" evidence="5">
    <location>
        <begin position="142"/>
        <end position="164"/>
    </location>
</feature>
<dbReference type="AlphaFoldDB" id="A0A8K0GF10"/>
<sequence length="521" mass="58016">MRNKRSSYYTYLDKTIIKDKLHLINSFMLCCLNVLIVFLSFLQQAPQLITTYDQKNGGVRTDVIMTNYKSDKNEVPVTLANGSTVPLVEIPPKDEEAGEYNPFEHRKLSHPTSDLDTLIHLLKGSLGSGILAMPLAFANAGLGFGLFATFAIGAICTYCVHILVRSAHTLCARRRVPSLGFAEVAEAAFLSGPQYLHQWSQFAKAMINLFLVIDLLGCCCVYIVFVSKNIKQVVDFHTESDVDLRFYMAALLPLLILVNLIRNLKYLAPFSMLANILIATGMGITFYYIFLDLPSPYERSMIVDWTKWPMFFGTAIFALEGIGVVMPLENNMKTPTHFIGCPGVLNTGMFFVVLLYASVGFFGFLKYGPDTKGSISLNLPEEDILAQCVKIMIAVAIFFTYSLQFYVPMEIIWKNLKHHFGARKLAVEYIVRIAIIIGTVVIAVAIPNLGGFISLVGAVCLSTLGLIFPAIIDLVTFYEDPGLGRFNWRLWKNALLIIFGLVGFITGSYVSIQEIINSEES</sequence>
<evidence type="ECO:0000256" key="1">
    <source>
        <dbReference type="ARBA" id="ARBA00004141"/>
    </source>
</evidence>
<feature type="transmembrane region" description="Helical" evidence="5">
    <location>
        <begin position="340"/>
        <end position="364"/>
    </location>
</feature>
<evidence type="ECO:0000259" key="6">
    <source>
        <dbReference type="Pfam" id="PF01490"/>
    </source>
</evidence>
<keyword evidence="8" id="KW-1185">Reference proteome</keyword>
<feature type="transmembrane region" description="Helical" evidence="5">
    <location>
        <begin position="205"/>
        <end position="224"/>
    </location>
</feature>